<dbReference type="RefSeq" id="WP_248940595.1">
    <property type="nucleotide sequence ID" value="NZ_JAKIKS010000044.1"/>
</dbReference>
<sequence>MLRGFLLAAEQVFSDVAPTCVLRFAGLVGPNRHPGRFLSGKSDIAGGAAPVNLVHLGDFVKAVTCIILADNVQSVYNLCAQEHPSRQAFYRAASIDLGLTLPVFNQIEQVGKRVDGDLITRDLGFAYQFNEPLDMLSHC</sequence>
<gene>
    <name evidence="1" type="ORF">L2764_12540</name>
</gene>
<accession>A0ABT0LC62</accession>
<comment type="caution">
    <text evidence="1">The sequence shown here is derived from an EMBL/GenBank/DDBJ whole genome shotgun (WGS) entry which is preliminary data.</text>
</comment>
<dbReference type="SUPFAM" id="SSF51735">
    <property type="entry name" value="NAD(P)-binding Rossmann-fold domains"/>
    <property type="match status" value="1"/>
</dbReference>
<dbReference type="EMBL" id="JAKIKS010000044">
    <property type="protein sequence ID" value="MCL1125281.1"/>
    <property type="molecule type" value="Genomic_DNA"/>
</dbReference>
<protein>
    <recommendedName>
        <fullName evidence="3">NAD(P)-dependent oxidoreductase</fullName>
    </recommendedName>
</protein>
<dbReference type="Proteomes" id="UP001203423">
    <property type="component" value="Unassembled WGS sequence"/>
</dbReference>
<dbReference type="Gene3D" id="3.40.50.720">
    <property type="entry name" value="NAD(P)-binding Rossmann-like Domain"/>
    <property type="match status" value="1"/>
</dbReference>
<dbReference type="InterPro" id="IPR036291">
    <property type="entry name" value="NAD(P)-bd_dom_sf"/>
</dbReference>
<evidence type="ECO:0000313" key="2">
    <source>
        <dbReference type="Proteomes" id="UP001203423"/>
    </source>
</evidence>
<organism evidence="1 2">
    <name type="scientific">Shewanella surugensis</name>
    <dbReference type="NCBI Taxonomy" id="212020"/>
    <lineage>
        <taxon>Bacteria</taxon>
        <taxon>Pseudomonadati</taxon>
        <taxon>Pseudomonadota</taxon>
        <taxon>Gammaproteobacteria</taxon>
        <taxon>Alteromonadales</taxon>
        <taxon>Shewanellaceae</taxon>
        <taxon>Shewanella</taxon>
    </lineage>
</organism>
<evidence type="ECO:0008006" key="3">
    <source>
        <dbReference type="Google" id="ProtNLM"/>
    </source>
</evidence>
<proteinExistence type="predicted"/>
<reference evidence="1 2" key="1">
    <citation type="submission" date="2022-01" db="EMBL/GenBank/DDBJ databases">
        <title>Whole genome-based taxonomy of the Shewanellaceae.</title>
        <authorList>
            <person name="Martin-Rodriguez A.J."/>
        </authorList>
    </citation>
    <scope>NUCLEOTIDE SEQUENCE [LARGE SCALE GENOMIC DNA]</scope>
    <source>
        <strain evidence="1 2">DSM 17177</strain>
    </source>
</reference>
<evidence type="ECO:0000313" key="1">
    <source>
        <dbReference type="EMBL" id="MCL1125281.1"/>
    </source>
</evidence>
<keyword evidence="2" id="KW-1185">Reference proteome</keyword>
<name>A0ABT0LC62_9GAMM</name>